<keyword evidence="3" id="KW-1185">Reference proteome</keyword>
<dbReference type="Proteomes" id="UP000644693">
    <property type="component" value="Unassembled WGS sequence"/>
</dbReference>
<dbReference type="EMBL" id="BMYM01000001">
    <property type="protein sequence ID" value="GHD28804.1"/>
    <property type="molecule type" value="Genomic_DNA"/>
</dbReference>
<gene>
    <name evidence="2" type="ORF">GCM10007053_08560</name>
</gene>
<dbReference type="RefSeq" id="WP_189475437.1">
    <property type="nucleotide sequence ID" value="NZ_BMYM01000001.1"/>
</dbReference>
<evidence type="ECO:0000313" key="3">
    <source>
        <dbReference type="Proteomes" id="UP000644693"/>
    </source>
</evidence>
<protein>
    <recommendedName>
        <fullName evidence="1">AB hydrolase-1 domain-containing protein</fullName>
    </recommendedName>
</protein>
<dbReference type="InterPro" id="IPR000073">
    <property type="entry name" value="AB_hydrolase_1"/>
</dbReference>
<evidence type="ECO:0000259" key="1">
    <source>
        <dbReference type="Pfam" id="PF12697"/>
    </source>
</evidence>
<dbReference type="SUPFAM" id="SSF53474">
    <property type="entry name" value="alpha/beta-Hydrolases"/>
    <property type="match status" value="1"/>
</dbReference>
<dbReference type="InterPro" id="IPR029058">
    <property type="entry name" value="AB_hydrolase_fold"/>
</dbReference>
<proteinExistence type="predicted"/>
<evidence type="ECO:0000313" key="2">
    <source>
        <dbReference type="EMBL" id="GHD28804.1"/>
    </source>
</evidence>
<dbReference type="PANTHER" id="PTHR43194:SF2">
    <property type="entry name" value="PEROXISOMAL MEMBRANE PROTEIN LPX1"/>
    <property type="match status" value="1"/>
</dbReference>
<dbReference type="PANTHER" id="PTHR43194">
    <property type="entry name" value="HYDROLASE ALPHA/BETA FOLD FAMILY"/>
    <property type="match status" value="1"/>
</dbReference>
<name>A0A918XED6_9GAMM</name>
<dbReference type="Gene3D" id="3.40.50.1820">
    <property type="entry name" value="alpha/beta hydrolase"/>
    <property type="match status" value="1"/>
</dbReference>
<feature type="domain" description="AB hydrolase-1" evidence="1">
    <location>
        <begin position="52"/>
        <end position="254"/>
    </location>
</feature>
<reference evidence="2" key="2">
    <citation type="submission" date="2020-09" db="EMBL/GenBank/DDBJ databases">
        <authorList>
            <person name="Sun Q."/>
            <person name="Kim S."/>
        </authorList>
    </citation>
    <scope>NUCLEOTIDE SEQUENCE</scope>
    <source>
        <strain evidence="2">KCTC 23430</strain>
    </source>
</reference>
<accession>A0A918XED6</accession>
<comment type="caution">
    <text evidence="2">The sequence shown here is derived from an EMBL/GenBank/DDBJ whole genome shotgun (WGS) entry which is preliminary data.</text>
</comment>
<dbReference type="AlphaFoldDB" id="A0A918XED6"/>
<dbReference type="Pfam" id="PF12697">
    <property type="entry name" value="Abhydrolase_6"/>
    <property type="match status" value="1"/>
</dbReference>
<reference evidence="2" key="1">
    <citation type="journal article" date="2014" name="Int. J. Syst. Evol. Microbiol.">
        <title>Complete genome sequence of Corynebacterium casei LMG S-19264T (=DSM 44701T), isolated from a smear-ripened cheese.</title>
        <authorList>
            <consortium name="US DOE Joint Genome Institute (JGI-PGF)"/>
            <person name="Walter F."/>
            <person name="Albersmeier A."/>
            <person name="Kalinowski J."/>
            <person name="Ruckert C."/>
        </authorList>
    </citation>
    <scope>NUCLEOTIDE SEQUENCE</scope>
    <source>
        <strain evidence="2">KCTC 23430</strain>
    </source>
</reference>
<organism evidence="2 3">
    <name type="scientific">Parahalioglobus pacificus</name>
    <dbReference type="NCBI Taxonomy" id="930806"/>
    <lineage>
        <taxon>Bacteria</taxon>
        <taxon>Pseudomonadati</taxon>
        <taxon>Pseudomonadota</taxon>
        <taxon>Gammaproteobacteria</taxon>
        <taxon>Cellvibrionales</taxon>
        <taxon>Halieaceae</taxon>
        <taxon>Parahalioglobus</taxon>
    </lineage>
</organism>
<sequence>MPWVATQPAENPLTTTPADEGLAYRDITLTIPEENLALQAWYIPATTPKAVLVFLHGAGSHRHSTFFDSLSFYKDMVALGYSVFAPDLRNHGDSDRDGNGIGFGLHESADAAAALAWVHHNTQETPVIVMGISMGGATAIHALAGGAKADALVLLDPLLDTDSAFVRGVWTATGLPPGLFAISAVSARHLFGLPSGKKQSSGKAEQLTLPTLLIQDPQDPVTLAEHARALAAGNDHITLWEAPPAEGDHPLLVWRGRWGSHVAAYTLFPEQVLSVIDDFATGVLPAPKR</sequence>
<dbReference type="InterPro" id="IPR050228">
    <property type="entry name" value="Carboxylesterase_BioH"/>
</dbReference>